<dbReference type="GO" id="GO:0004932">
    <property type="term" value="F:mating-type factor pheromone receptor activity"/>
    <property type="evidence" value="ECO:0007669"/>
    <property type="project" value="InterPro"/>
</dbReference>
<comment type="caution">
    <text evidence="5">The sequence shown here is derived from an EMBL/GenBank/DDBJ whole genome shotgun (WGS) entry which is preliminary data.</text>
</comment>
<feature type="chain" id="PRO_5034262051" description="Yeast cell wall synthesis Kre9/Knh1-like N-terminal domain-containing protein" evidence="3">
    <location>
        <begin position="20"/>
        <end position="417"/>
    </location>
</feature>
<proteinExistence type="predicted"/>
<dbReference type="InterPro" id="IPR001499">
    <property type="entry name" value="GPCR_STE3"/>
</dbReference>
<keyword evidence="6" id="KW-1185">Reference proteome</keyword>
<evidence type="ECO:0000256" key="1">
    <source>
        <dbReference type="ARBA" id="ARBA00022729"/>
    </source>
</evidence>
<name>A0A8H5HN16_9AGAR</name>
<dbReference type="AlphaFoldDB" id="A0A8H5HN16"/>
<evidence type="ECO:0000259" key="4">
    <source>
        <dbReference type="Pfam" id="PF10342"/>
    </source>
</evidence>
<dbReference type="InterPro" id="IPR052982">
    <property type="entry name" value="SRP1/TIP1-like"/>
</dbReference>
<gene>
    <name evidence="5" type="ORF">D9757_006657</name>
</gene>
<dbReference type="Pfam" id="PF02076">
    <property type="entry name" value="STE3"/>
    <property type="match status" value="1"/>
</dbReference>
<dbReference type="PANTHER" id="PTHR40633">
    <property type="entry name" value="MATRIX PROTEIN, PUTATIVE (AFU_ORTHOLOGUE AFUA_8G05410)-RELATED"/>
    <property type="match status" value="1"/>
</dbReference>
<feature type="compositionally biased region" description="Polar residues" evidence="2">
    <location>
        <begin position="116"/>
        <end position="135"/>
    </location>
</feature>
<feature type="domain" description="Yeast cell wall synthesis Kre9/Knh1-like N-terminal" evidence="4">
    <location>
        <begin position="23"/>
        <end position="117"/>
    </location>
</feature>
<accession>A0A8H5HN16</accession>
<dbReference type="Proteomes" id="UP000518752">
    <property type="component" value="Unassembled WGS sequence"/>
</dbReference>
<dbReference type="GO" id="GO:0016020">
    <property type="term" value="C:membrane"/>
    <property type="evidence" value="ECO:0007669"/>
    <property type="project" value="InterPro"/>
</dbReference>
<feature type="region of interest" description="Disordered" evidence="2">
    <location>
        <begin position="116"/>
        <end position="141"/>
    </location>
</feature>
<evidence type="ECO:0000256" key="2">
    <source>
        <dbReference type="SAM" id="MobiDB-lite"/>
    </source>
</evidence>
<evidence type="ECO:0000313" key="5">
    <source>
        <dbReference type="EMBL" id="KAF5386367.1"/>
    </source>
</evidence>
<reference evidence="5 6" key="1">
    <citation type="journal article" date="2020" name="ISME J.">
        <title>Uncovering the hidden diversity of litter-decomposition mechanisms in mushroom-forming fungi.</title>
        <authorList>
            <person name="Floudas D."/>
            <person name="Bentzer J."/>
            <person name="Ahren D."/>
            <person name="Johansson T."/>
            <person name="Persson P."/>
            <person name="Tunlid A."/>
        </authorList>
    </citation>
    <scope>NUCLEOTIDE SEQUENCE [LARGE SCALE GENOMIC DNA]</scope>
    <source>
        <strain evidence="5 6">CBS 406.79</strain>
    </source>
</reference>
<dbReference type="Pfam" id="PF10342">
    <property type="entry name" value="Kre9_KNH"/>
    <property type="match status" value="1"/>
</dbReference>
<organism evidence="5 6">
    <name type="scientific">Collybiopsis confluens</name>
    <dbReference type="NCBI Taxonomy" id="2823264"/>
    <lineage>
        <taxon>Eukaryota</taxon>
        <taxon>Fungi</taxon>
        <taxon>Dikarya</taxon>
        <taxon>Basidiomycota</taxon>
        <taxon>Agaricomycotina</taxon>
        <taxon>Agaricomycetes</taxon>
        <taxon>Agaricomycetidae</taxon>
        <taxon>Agaricales</taxon>
        <taxon>Marasmiineae</taxon>
        <taxon>Omphalotaceae</taxon>
        <taxon>Collybiopsis</taxon>
    </lineage>
</organism>
<dbReference type="EMBL" id="JAACJN010000036">
    <property type="protein sequence ID" value="KAF5386367.1"/>
    <property type="molecule type" value="Genomic_DNA"/>
</dbReference>
<feature type="signal peptide" evidence="3">
    <location>
        <begin position="1"/>
        <end position="19"/>
    </location>
</feature>
<sequence length="417" mass="43449">MVSSFSLAVLLASTLLARADVAPNTPDTGKAGSQCTITWGGDSNSTSNWSNMAIEFMTGDNFQMVFLTTVATGLDGTKDGSYSWTCPQVTPYSPIYFYQFISPNEASNPQWTTRFAISSPTGETTPAPNATQSNGDKIPWGTGALVDASSASVAPSFAANATTGGSDVPTSSTSTSISVSVSSTASSSGSATTVLVLGNTSGAAGSHASVTGGSSSAASAAASSGLSSSNSNSGLSVDARTWSTAVGIVRLLCLIEFINALIWAHGAIDRFPIWCDISSQVMQCWVGYLLRLSVSVGDCTGLSPLRRHSVVVTTKNVQSMKTWTSTSIASAYPSDSSLFANGFPPSYVDAVHLQASELALSEPNSKDSTRRKLSWVSLPEFIVATSAHPCRPSSFSNPSLRILRVPQARSTLPQDRR</sequence>
<protein>
    <recommendedName>
        <fullName evidence="4">Yeast cell wall synthesis Kre9/Knh1-like N-terminal domain-containing protein</fullName>
    </recommendedName>
</protein>
<dbReference type="InterPro" id="IPR018466">
    <property type="entry name" value="Kre9/Knh1-like_N"/>
</dbReference>
<evidence type="ECO:0000313" key="6">
    <source>
        <dbReference type="Proteomes" id="UP000518752"/>
    </source>
</evidence>
<dbReference type="PANTHER" id="PTHR40633:SF1">
    <property type="entry name" value="GPI ANCHORED SERINE-THREONINE RICH PROTEIN (AFU_ORTHOLOGUE AFUA_1G03630)"/>
    <property type="match status" value="1"/>
</dbReference>
<keyword evidence="1 3" id="KW-0732">Signal</keyword>
<evidence type="ECO:0000256" key="3">
    <source>
        <dbReference type="SAM" id="SignalP"/>
    </source>
</evidence>
<dbReference type="OrthoDB" id="2432613at2759"/>